<dbReference type="Pfam" id="PF01936">
    <property type="entry name" value="NYN"/>
    <property type="match status" value="1"/>
</dbReference>
<proteinExistence type="predicted"/>
<dbReference type="Pfam" id="PF14418">
    <property type="entry name" value="OHA"/>
    <property type="match status" value="1"/>
</dbReference>
<feature type="compositionally biased region" description="Pro residues" evidence="1">
    <location>
        <begin position="245"/>
        <end position="254"/>
    </location>
</feature>
<feature type="region of interest" description="Disordered" evidence="1">
    <location>
        <begin position="1243"/>
        <end position="1267"/>
    </location>
</feature>
<dbReference type="CDD" id="cd10910">
    <property type="entry name" value="PIN_limkain_b1_N_like"/>
    <property type="match status" value="1"/>
</dbReference>
<dbReference type="InterPro" id="IPR021139">
    <property type="entry name" value="NYN"/>
</dbReference>
<dbReference type="GO" id="GO:0010468">
    <property type="term" value="P:regulation of gene expression"/>
    <property type="evidence" value="ECO:0007669"/>
    <property type="project" value="InterPro"/>
</dbReference>
<feature type="compositionally biased region" description="Low complexity" evidence="1">
    <location>
        <begin position="837"/>
        <end position="852"/>
    </location>
</feature>
<dbReference type="Proteomes" id="UP000235220">
    <property type="component" value="Chromosome 10"/>
</dbReference>
<feature type="region of interest" description="Disordered" evidence="1">
    <location>
        <begin position="354"/>
        <end position="416"/>
    </location>
</feature>
<feature type="compositionally biased region" description="Basic and acidic residues" evidence="1">
    <location>
        <begin position="1160"/>
        <end position="1177"/>
    </location>
</feature>
<dbReference type="RefSeq" id="XP_018816382.2">
    <property type="nucleotide sequence ID" value="XM_018960837.2"/>
</dbReference>
<sequence>MRPPLSPRTLLFFTSYSSPLLVKISHFSSSSHYASHSIHPGRRHDEESRNVRVSVWWDFENCNLPSGVNVFKVAHSITAAVRASGIKGPVTITAFGDVFQLSRAKQEALSSTGINITHIPNGGKNSADRSLLVDLMYWVSQNPPPAHLFLISGDRDFASILHRLRMNNYNILLASPESTPGVLCSAASIMWHWPSLIRGETPTGKHFNQPPDGPYGSWYGHSKVPLEDPFSVTEQPASRAEDLPEPSPDSKPRPVPKIMTKLIRCILNSHPEGISITELRSKLGNTLNIDRDFYGYKKFSVFLLSMPHILKLQSERDGQFVVRGITSKTPEPFQSNPALFPELASNNAVQDFSATSKSNGELGSVAGGVNGKPSLSPSPELNVKGPPKKIQGPSALGRSVTGVMDEKSAVPSSPELNVEEVQQHSPHEEKGVEQVKNHHLPPVVELDSASAVGFLKRVWRKCFGRIDGGPMNKIQSNLEKCSTSGVMSEKKGHETAEYGSTVNGSKMAKAEDKCVNSTSLDAKPICQVPYSSANNGSAIDSKTATVSEAYGNNSSTGPGFFNQMVYWCKFWRSNPNSDILNDQPRDKLEQNLSKNKVEQNLSKNKLEQINSCSEKHSLFSMDSFWSDMESFLGTVNGSVIVSQSRNREQMAQNLRKEGPPALRSLSESDVLHLVDLLISEMKWMEECPSQTSPFKLTRPVGSLVQARGSNGLSSIFLGTTLPTAEHGEIKYQNIPHTGVSPPAVHKKPSVRSRSDILADCQKLVNEILKNYPNGFNMGSFRKTFLERHGYPLDLQKLGHQSLVSLLQIMPGVKIVSTQIFPSSEALSSSGLEIALPDSQESSASPSVANSDSDLSDSTKKNDDFESPWEELGPVADTSSTKNEMESVRSRSDILADCQKLVNEILKNYPNGFNMGSFRKTFLERHGYPLDLQKLGHQSLVSLLQIMPGVKIVSTQIFPSSEASSSSGLEIALPDSQENSASHSESNSDSELSDSTKKNDDFESPWEEFGPVADSSSTKNEMESIRSRSDMLADCQKLVNEILKNYPNGFNMRSFRKTFLERHGYPLDLQKLGHQSLVSLLQIIPGVKIVSTQIFPSSEASSSSGLEIALPDSQENSASHSVANSDSELSDSTKKNDDFDPPWEELGPVADTSSTQNEMESVSRKKTIEQTERQKYPDYEPSISDDDFSDSEGETSLLAGGEKHGKRMNEEDSSLVRILDSWYSTKEGDNRKNELENVDGIVDCSTNGSKPSGSSAIGTGSETCTGNSVRRQRAQKTFSFVADPVEANKDKLIDGILGSLKKSDESRVRG</sequence>
<dbReference type="GO" id="GO:0005777">
    <property type="term" value="C:peroxisome"/>
    <property type="evidence" value="ECO:0007669"/>
    <property type="project" value="InterPro"/>
</dbReference>
<dbReference type="InterPro" id="IPR025677">
    <property type="entry name" value="OST-HTH-assoc_dom"/>
</dbReference>
<dbReference type="InterPro" id="IPR025605">
    <property type="entry name" value="OST-HTH/LOTUS_dom"/>
</dbReference>
<organism evidence="2 3">
    <name type="scientific">Juglans regia</name>
    <name type="common">English walnut</name>
    <dbReference type="NCBI Taxonomy" id="51240"/>
    <lineage>
        <taxon>Eukaryota</taxon>
        <taxon>Viridiplantae</taxon>
        <taxon>Streptophyta</taxon>
        <taxon>Embryophyta</taxon>
        <taxon>Tracheophyta</taxon>
        <taxon>Spermatophyta</taxon>
        <taxon>Magnoliopsida</taxon>
        <taxon>eudicotyledons</taxon>
        <taxon>Gunneridae</taxon>
        <taxon>Pentapetalae</taxon>
        <taxon>rosids</taxon>
        <taxon>fabids</taxon>
        <taxon>Fagales</taxon>
        <taxon>Juglandaceae</taxon>
        <taxon>Juglans</taxon>
    </lineage>
</organism>
<accession>A0A2I4EAF7</accession>
<feature type="compositionally biased region" description="Polar residues" evidence="1">
    <location>
        <begin position="1112"/>
        <end position="1126"/>
    </location>
</feature>
<dbReference type="PROSITE" id="PS51644">
    <property type="entry name" value="HTH_OST"/>
    <property type="match status" value="4"/>
</dbReference>
<feature type="compositionally biased region" description="Acidic residues" evidence="1">
    <location>
        <begin position="1182"/>
        <end position="1192"/>
    </location>
</feature>
<dbReference type="STRING" id="51240.A0A2I4EAF7"/>
<dbReference type="FunCoup" id="A0A2I4EAF7">
    <property type="interactions" value="1431"/>
</dbReference>
<reference evidence="3" key="1">
    <citation type="submission" date="2025-08" db="UniProtKB">
        <authorList>
            <consortium name="RefSeq"/>
        </authorList>
    </citation>
    <scope>IDENTIFICATION</scope>
    <source>
        <tissue evidence="3">Leaves</tissue>
    </source>
</reference>
<feature type="compositionally biased region" description="Basic and acidic residues" evidence="1">
    <location>
        <begin position="1200"/>
        <end position="1209"/>
    </location>
</feature>
<dbReference type="GeneID" id="108987817"/>
<dbReference type="KEGG" id="jre:108987817"/>
<dbReference type="Gene3D" id="3.30.420.610">
    <property type="entry name" value="LOTUS domain-like"/>
    <property type="match status" value="4"/>
</dbReference>
<name>A0A2I4EAF7_JUGRE</name>
<dbReference type="CDD" id="cd08824">
    <property type="entry name" value="LOTUS"/>
    <property type="match status" value="4"/>
</dbReference>
<evidence type="ECO:0000313" key="2">
    <source>
        <dbReference type="Proteomes" id="UP000235220"/>
    </source>
</evidence>
<dbReference type="OrthoDB" id="549353at2759"/>
<dbReference type="PANTHER" id="PTHR14379:SF6">
    <property type="entry name" value="EMB|CAB71880.1"/>
    <property type="match status" value="1"/>
</dbReference>
<dbReference type="Gene3D" id="3.40.50.1010">
    <property type="entry name" value="5'-nuclease"/>
    <property type="match status" value="1"/>
</dbReference>
<feature type="compositionally biased region" description="Polar residues" evidence="1">
    <location>
        <begin position="1150"/>
        <end position="1159"/>
    </location>
</feature>
<feature type="region of interest" description="Disordered" evidence="1">
    <location>
        <begin position="836"/>
        <end position="888"/>
    </location>
</feature>
<gene>
    <name evidence="3" type="primary">LOC108987817</name>
</gene>
<dbReference type="Gramene" id="Jr10_10730_p1">
    <property type="protein sequence ID" value="cds.Jr10_10730_p1"/>
    <property type="gene ID" value="Jr10_10730"/>
</dbReference>
<protein>
    <submittedName>
        <fullName evidence="3">Uncharacterized protein LOC108987817</fullName>
    </submittedName>
</protein>
<feature type="region of interest" description="Disordered" evidence="1">
    <location>
        <begin position="973"/>
        <end position="1024"/>
    </location>
</feature>
<dbReference type="GO" id="GO:0004540">
    <property type="term" value="F:RNA nuclease activity"/>
    <property type="evidence" value="ECO:0007669"/>
    <property type="project" value="InterPro"/>
</dbReference>
<dbReference type="Pfam" id="PF12872">
    <property type="entry name" value="OST-HTH"/>
    <property type="match status" value="4"/>
</dbReference>
<feature type="region of interest" description="Disordered" evidence="1">
    <location>
        <begin position="1111"/>
        <end position="1209"/>
    </location>
</feature>
<evidence type="ECO:0000256" key="1">
    <source>
        <dbReference type="SAM" id="MobiDB-lite"/>
    </source>
</evidence>
<dbReference type="InterPro" id="IPR041966">
    <property type="entry name" value="LOTUS-like"/>
</dbReference>
<dbReference type="InterPro" id="IPR024768">
    <property type="entry name" value="Marf1"/>
</dbReference>
<feature type="compositionally biased region" description="Low complexity" evidence="1">
    <location>
        <begin position="974"/>
        <end position="989"/>
    </location>
</feature>
<dbReference type="PANTHER" id="PTHR14379">
    <property type="entry name" value="LIMKAIN B LKAP"/>
    <property type="match status" value="1"/>
</dbReference>
<keyword evidence="2" id="KW-1185">Reference proteome</keyword>
<feature type="region of interest" description="Disordered" evidence="1">
    <location>
        <begin position="231"/>
        <end position="254"/>
    </location>
</feature>
<evidence type="ECO:0000313" key="3">
    <source>
        <dbReference type="RefSeq" id="XP_018816382.2"/>
    </source>
</evidence>